<keyword evidence="8" id="KW-1185">Reference proteome</keyword>
<reference evidence="7 8" key="1">
    <citation type="submission" date="2014-12" db="EMBL/GenBank/DDBJ databases">
        <title>Draft genome sequence of Terrisporobacter sp. 08-306576, isolated from the blood culture of a bacteremia patient.</title>
        <authorList>
            <person name="Lund L.C."/>
            <person name="Sydenham T.V."/>
            <person name="Hogh S.V."/>
            <person name="Skov M.N."/>
            <person name="Kemp M."/>
            <person name="Justesen U.S."/>
        </authorList>
    </citation>
    <scope>NUCLEOTIDE SEQUENCE [LARGE SCALE GENOMIC DNA]</scope>
    <source>
        <strain evidence="7 8">08-306576</strain>
    </source>
</reference>
<dbReference type="Proteomes" id="UP000031189">
    <property type="component" value="Unassembled WGS sequence"/>
</dbReference>
<dbReference type="InterPro" id="IPR002937">
    <property type="entry name" value="Amino_oxidase"/>
</dbReference>
<name>A0A0B3W146_9FIRM</name>
<dbReference type="PANTHER" id="PTHR43734:SF1">
    <property type="entry name" value="PHYTOENE DESATURASE"/>
    <property type="match status" value="1"/>
</dbReference>
<comment type="caution">
    <text evidence="7">The sequence shown here is derived from an EMBL/GenBank/DDBJ whole genome shotgun (WGS) entry which is preliminary data.</text>
</comment>
<proteinExistence type="inferred from homology"/>
<evidence type="ECO:0000313" key="7">
    <source>
        <dbReference type="EMBL" id="KHS58713.1"/>
    </source>
</evidence>
<dbReference type="InterPro" id="IPR036188">
    <property type="entry name" value="FAD/NAD-bd_sf"/>
</dbReference>
<keyword evidence="3 5" id="KW-0560">Oxidoreductase</keyword>
<evidence type="ECO:0000259" key="6">
    <source>
        <dbReference type="Pfam" id="PF01593"/>
    </source>
</evidence>
<evidence type="ECO:0000313" key="8">
    <source>
        <dbReference type="Proteomes" id="UP000031189"/>
    </source>
</evidence>
<evidence type="ECO:0000256" key="5">
    <source>
        <dbReference type="RuleBase" id="RU362075"/>
    </source>
</evidence>
<accession>A0A0B3W146</accession>
<dbReference type="STRING" id="1577792.QX51_01235"/>
<dbReference type="OrthoDB" id="9814556at2"/>
<keyword evidence="2 5" id="KW-0125">Carotenoid biosynthesis</keyword>
<dbReference type="GO" id="GO:0016491">
    <property type="term" value="F:oxidoreductase activity"/>
    <property type="evidence" value="ECO:0007669"/>
    <property type="project" value="UniProtKB-KW"/>
</dbReference>
<dbReference type="PANTHER" id="PTHR43734">
    <property type="entry name" value="PHYTOENE DESATURASE"/>
    <property type="match status" value="1"/>
</dbReference>
<evidence type="ECO:0000256" key="2">
    <source>
        <dbReference type="ARBA" id="ARBA00022746"/>
    </source>
</evidence>
<evidence type="ECO:0000256" key="1">
    <source>
        <dbReference type="ARBA" id="ARBA00004829"/>
    </source>
</evidence>
<dbReference type="AlphaFoldDB" id="A0A0B3W146"/>
<dbReference type="SUPFAM" id="SSF51905">
    <property type="entry name" value="FAD/NAD(P)-binding domain"/>
    <property type="match status" value="1"/>
</dbReference>
<sequence>MDKKTIIIGGGVGGLCSGIRLLSKGYTVTLLEKNEKLGGKINIIENSQFKFDLTASVVMTPKIYTDIFNDVGKNYKDYFKLHKLDPIYKVFYHDKTCYNYYSDTNKMINELESLEKGLSADFYKFLSKSYEKYFISKDKILNQPMINLKEIINLSFIKSMCKINPLPSTYKYLNKLISNEKLKNYLLFTSMYIGVNPYINSNIYTLIPAISHLYGLWYIDGGLYEYIKSLEKLFVDLGGEIVTNREVKKILIEDNEIKGVKVKNEVISCNLVICNADYPYVINNLLDDELSEGKYAKSNLTNIDYSCSVFILYLGLDKIYTNLSVHNIYISKDFRSSIEGPFNGKISSDPSLYIYYPGSIDHTFRTNNHSSMNIMLRVPNLSFNSIKYDDNQIRKVKKYILNNLKNIKGLEDVENHILYENYLTPLDLKNKFNLYYGNAFGISHKISQSAYFRPHLKSKKVKGLYFINSSTHPGNGASVVIDGSKVLCEVIENNKK</sequence>
<gene>
    <name evidence="7" type="ORF">QX51_01235</name>
</gene>
<protein>
    <submittedName>
        <fullName evidence="7">Phytoene dehydrogenase</fullName>
    </submittedName>
</protein>
<dbReference type="EMBL" id="JWHR01000015">
    <property type="protein sequence ID" value="KHS58713.1"/>
    <property type="molecule type" value="Genomic_DNA"/>
</dbReference>
<dbReference type="InterPro" id="IPR014105">
    <property type="entry name" value="Carotenoid/retinoid_OxRdtase"/>
</dbReference>
<dbReference type="GO" id="GO:0016117">
    <property type="term" value="P:carotenoid biosynthetic process"/>
    <property type="evidence" value="ECO:0007669"/>
    <property type="project" value="UniProtKB-KW"/>
</dbReference>
<dbReference type="Gene3D" id="3.50.50.60">
    <property type="entry name" value="FAD/NAD(P)-binding domain"/>
    <property type="match status" value="2"/>
</dbReference>
<feature type="domain" description="Amine oxidase" evidence="6">
    <location>
        <begin position="13"/>
        <end position="476"/>
    </location>
</feature>
<organism evidence="7 8">
    <name type="scientific">Terrisporobacter othiniensis</name>
    <dbReference type="NCBI Taxonomy" id="1577792"/>
    <lineage>
        <taxon>Bacteria</taxon>
        <taxon>Bacillati</taxon>
        <taxon>Bacillota</taxon>
        <taxon>Clostridia</taxon>
        <taxon>Peptostreptococcales</taxon>
        <taxon>Peptostreptococcaceae</taxon>
        <taxon>Terrisporobacter</taxon>
    </lineage>
</organism>
<comment type="pathway">
    <text evidence="1 5">Carotenoid biosynthesis.</text>
</comment>
<dbReference type="Pfam" id="PF01593">
    <property type="entry name" value="Amino_oxidase"/>
    <property type="match status" value="1"/>
</dbReference>
<evidence type="ECO:0000256" key="3">
    <source>
        <dbReference type="ARBA" id="ARBA00023002"/>
    </source>
</evidence>
<comment type="similarity">
    <text evidence="4">Belongs to the carotenoid/retinoid oxidoreductase family. CrtN subfamily.</text>
</comment>
<dbReference type="RefSeq" id="WP_039678088.1">
    <property type="nucleotide sequence ID" value="NZ_JWHR01000015.1"/>
</dbReference>
<evidence type="ECO:0000256" key="4">
    <source>
        <dbReference type="ARBA" id="ARBA00038322"/>
    </source>
</evidence>
<dbReference type="NCBIfam" id="TIGR02734">
    <property type="entry name" value="crtI_fam"/>
    <property type="match status" value="1"/>
</dbReference>